<keyword evidence="2" id="KW-0805">Transcription regulation</keyword>
<keyword evidence="1" id="KW-0678">Repressor</keyword>
<sequence>MLMTIGRLSELTGVPASAIRFWERHGLLPEPERHSGQRRYPENAVERIALLRKCQRAGLTLADLAELQQDRPRRTEMITAKLAETEQRRIDLEHARQFLEHAVQCSRTDILDCPKFRAQMALWK</sequence>
<keyword evidence="3" id="KW-0238">DNA-binding</keyword>
<dbReference type="PANTHER" id="PTHR30204">
    <property type="entry name" value="REDOX-CYCLING DRUG-SENSING TRANSCRIPTIONAL ACTIVATOR SOXR"/>
    <property type="match status" value="1"/>
</dbReference>
<dbReference type="SUPFAM" id="SSF46955">
    <property type="entry name" value="Putative DNA-binding domain"/>
    <property type="match status" value="1"/>
</dbReference>
<organism evidence="6 7">
    <name type="scientific">Nocardia aurantiaca</name>
    <dbReference type="NCBI Taxonomy" id="2675850"/>
    <lineage>
        <taxon>Bacteria</taxon>
        <taxon>Bacillati</taxon>
        <taxon>Actinomycetota</taxon>
        <taxon>Actinomycetes</taxon>
        <taxon>Mycobacteriales</taxon>
        <taxon>Nocardiaceae</taxon>
        <taxon>Nocardia</taxon>
    </lineage>
</organism>
<evidence type="ECO:0000256" key="3">
    <source>
        <dbReference type="ARBA" id="ARBA00023125"/>
    </source>
</evidence>
<accession>A0A6I3L4A8</accession>
<keyword evidence="7" id="KW-1185">Reference proteome</keyword>
<name>A0A6I3L4A8_9NOCA</name>
<keyword evidence="4" id="KW-0804">Transcription</keyword>
<evidence type="ECO:0000313" key="7">
    <source>
        <dbReference type="Proteomes" id="UP000432464"/>
    </source>
</evidence>
<dbReference type="AlphaFoldDB" id="A0A6I3L4A8"/>
<dbReference type="Gene3D" id="1.10.1660.10">
    <property type="match status" value="1"/>
</dbReference>
<dbReference type="Proteomes" id="UP000432464">
    <property type="component" value="Unassembled WGS sequence"/>
</dbReference>
<evidence type="ECO:0000256" key="4">
    <source>
        <dbReference type="ARBA" id="ARBA00023163"/>
    </source>
</evidence>
<dbReference type="GO" id="GO:0003677">
    <property type="term" value="F:DNA binding"/>
    <property type="evidence" value="ECO:0007669"/>
    <property type="project" value="UniProtKB-KW"/>
</dbReference>
<comment type="caution">
    <text evidence="6">The sequence shown here is derived from an EMBL/GenBank/DDBJ whole genome shotgun (WGS) entry which is preliminary data.</text>
</comment>
<dbReference type="PROSITE" id="PS50937">
    <property type="entry name" value="HTH_MERR_2"/>
    <property type="match status" value="1"/>
</dbReference>
<evidence type="ECO:0000256" key="2">
    <source>
        <dbReference type="ARBA" id="ARBA00023015"/>
    </source>
</evidence>
<dbReference type="SMART" id="SM00422">
    <property type="entry name" value="HTH_MERR"/>
    <property type="match status" value="1"/>
</dbReference>
<protein>
    <submittedName>
        <fullName evidence="6">MerR family transcriptional regulator</fullName>
    </submittedName>
</protein>
<feature type="domain" description="HTH merR-type" evidence="5">
    <location>
        <begin position="2"/>
        <end position="70"/>
    </location>
</feature>
<evidence type="ECO:0000259" key="5">
    <source>
        <dbReference type="PROSITE" id="PS50937"/>
    </source>
</evidence>
<reference evidence="6 7" key="1">
    <citation type="submission" date="2019-11" db="EMBL/GenBank/DDBJ databases">
        <title>Nocardia sp. nov. CT2-14 isolated from soil.</title>
        <authorList>
            <person name="Kanchanasin P."/>
            <person name="Tanasupawat S."/>
            <person name="Yuki M."/>
            <person name="Kudo T."/>
        </authorList>
    </citation>
    <scope>NUCLEOTIDE SEQUENCE [LARGE SCALE GENOMIC DNA]</scope>
    <source>
        <strain evidence="6 7">CT2-14</strain>
    </source>
</reference>
<proteinExistence type="predicted"/>
<dbReference type="Pfam" id="PF13411">
    <property type="entry name" value="MerR_1"/>
    <property type="match status" value="1"/>
</dbReference>
<dbReference type="GO" id="GO:0003700">
    <property type="term" value="F:DNA-binding transcription factor activity"/>
    <property type="evidence" value="ECO:0007669"/>
    <property type="project" value="InterPro"/>
</dbReference>
<evidence type="ECO:0000313" key="6">
    <source>
        <dbReference type="EMBL" id="MTE15385.1"/>
    </source>
</evidence>
<evidence type="ECO:0000256" key="1">
    <source>
        <dbReference type="ARBA" id="ARBA00022491"/>
    </source>
</evidence>
<gene>
    <name evidence="6" type="ORF">GLP40_21750</name>
</gene>
<dbReference type="EMBL" id="WMBB01000010">
    <property type="protein sequence ID" value="MTE15385.1"/>
    <property type="molecule type" value="Genomic_DNA"/>
</dbReference>
<dbReference type="InterPro" id="IPR009061">
    <property type="entry name" value="DNA-bd_dom_put_sf"/>
</dbReference>
<dbReference type="PRINTS" id="PR00040">
    <property type="entry name" value="HTHMERR"/>
</dbReference>
<dbReference type="InterPro" id="IPR047057">
    <property type="entry name" value="MerR_fam"/>
</dbReference>
<dbReference type="PANTHER" id="PTHR30204:SF69">
    <property type="entry name" value="MERR-FAMILY TRANSCRIPTIONAL REGULATOR"/>
    <property type="match status" value="1"/>
</dbReference>
<dbReference type="InterPro" id="IPR000551">
    <property type="entry name" value="MerR-type_HTH_dom"/>
</dbReference>